<dbReference type="PANTHER" id="PTHR43798">
    <property type="entry name" value="MONOACYLGLYCEROL LIPASE"/>
    <property type="match status" value="1"/>
</dbReference>
<evidence type="ECO:0000259" key="1">
    <source>
        <dbReference type="Pfam" id="PF00561"/>
    </source>
</evidence>
<reference evidence="2 3" key="1">
    <citation type="submission" date="2022-10" db="EMBL/GenBank/DDBJ databases">
        <authorList>
            <person name="Xie J."/>
            <person name="Shen N."/>
        </authorList>
    </citation>
    <scope>NUCLEOTIDE SEQUENCE [LARGE SCALE GENOMIC DNA]</scope>
    <source>
        <strain evidence="2 3">DSM 41681</strain>
    </source>
</reference>
<dbReference type="Gene3D" id="3.40.50.1820">
    <property type="entry name" value="alpha/beta hydrolase"/>
    <property type="match status" value="1"/>
</dbReference>
<dbReference type="InterPro" id="IPR000073">
    <property type="entry name" value="AB_hydrolase_1"/>
</dbReference>
<dbReference type="Pfam" id="PF00561">
    <property type="entry name" value="Abhydrolase_1"/>
    <property type="match status" value="1"/>
</dbReference>
<feature type="domain" description="AB hydrolase-1" evidence="1">
    <location>
        <begin position="6"/>
        <end position="133"/>
    </location>
</feature>
<dbReference type="Proteomes" id="UP001352223">
    <property type="component" value="Unassembled WGS sequence"/>
</dbReference>
<dbReference type="PANTHER" id="PTHR43798:SF33">
    <property type="entry name" value="HYDROLASE, PUTATIVE (AFU_ORTHOLOGUE AFUA_2G14860)-RELATED"/>
    <property type="match status" value="1"/>
</dbReference>
<gene>
    <name evidence="2" type="ORF">OKJ48_29320</name>
</gene>
<dbReference type="InterPro" id="IPR029058">
    <property type="entry name" value="AB_hydrolase_fold"/>
</dbReference>
<organism evidence="2 3">
    <name type="scientific">Streptomyces kunmingensis</name>
    <dbReference type="NCBI Taxonomy" id="68225"/>
    <lineage>
        <taxon>Bacteria</taxon>
        <taxon>Bacillati</taxon>
        <taxon>Actinomycetota</taxon>
        <taxon>Actinomycetes</taxon>
        <taxon>Kitasatosporales</taxon>
        <taxon>Streptomycetaceae</taxon>
        <taxon>Streptomyces</taxon>
    </lineage>
</organism>
<keyword evidence="2" id="KW-0378">Hydrolase</keyword>
<dbReference type="GO" id="GO:0016787">
    <property type="term" value="F:hydrolase activity"/>
    <property type="evidence" value="ECO:0007669"/>
    <property type="project" value="UniProtKB-KW"/>
</dbReference>
<dbReference type="InterPro" id="IPR050266">
    <property type="entry name" value="AB_hydrolase_sf"/>
</dbReference>
<proteinExistence type="predicted"/>
<protein>
    <submittedName>
        <fullName evidence="2">Alpha/beta hydrolase</fullName>
    </submittedName>
</protein>
<sequence>MLMAGAGDGLDTMADLQKSLSKGAEVCAYDRLGEGRSDQPEHLQTLADSGRILTGVLDRVAGHRPVVLVGHSMGGLIAARYAPDHLDRVKGLVLLDATIPALTAGIQKAIPASATGRAADVREQTLAMSEGQNPEKFRITDAEVRPAGNIPVQIIKHESQYSEIADYGPALEQMWCDGQRQWLALSRRSSVTTAAGSGHYIHVDRPDVAVKAIQRVTAQATHK</sequence>
<comment type="caution">
    <text evidence="2">The sequence shown here is derived from an EMBL/GenBank/DDBJ whole genome shotgun (WGS) entry which is preliminary data.</text>
</comment>
<keyword evidence="3" id="KW-1185">Reference proteome</keyword>
<dbReference type="SUPFAM" id="SSF53474">
    <property type="entry name" value="alpha/beta-Hydrolases"/>
    <property type="match status" value="1"/>
</dbReference>
<evidence type="ECO:0000313" key="3">
    <source>
        <dbReference type="Proteomes" id="UP001352223"/>
    </source>
</evidence>
<name>A0ABU6CHW0_9ACTN</name>
<dbReference type="RefSeq" id="WP_324772023.1">
    <property type="nucleotide sequence ID" value="NZ_BAAATS010000022.1"/>
</dbReference>
<dbReference type="PRINTS" id="PR00111">
    <property type="entry name" value="ABHYDROLASE"/>
</dbReference>
<accession>A0ABU6CHW0</accession>
<evidence type="ECO:0000313" key="2">
    <source>
        <dbReference type="EMBL" id="MEB3964304.1"/>
    </source>
</evidence>
<dbReference type="EMBL" id="JAOZYB010000308">
    <property type="protein sequence ID" value="MEB3964304.1"/>
    <property type="molecule type" value="Genomic_DNA"/>
</dbReference>